<keyword evidence="1 5" id="KW-0328">Glycosyltransferase</keyword>
<comment type="caution">
    <text evidence="5">The sequence shown here is derived from an EMBL/GenBank/DDBJ whole genome shotgun (WGS) entry which is preliminary data.</text>
</comment>
<evidence type="ECO:0000259" key="4">
    <source>
        <dbReference type="Pfam" id="PF13439"/>
    </source>
</evidence>
<dbReference type="Pfam" id="PF13439">
    <property type="entry name" value="Glyco_transf_4"/>
    <property type="match status" value="1"/>
</dbReference>
<sequence length="366" mass="39075">MSEESVEPLRIVVVTNLWPSARRPAWGSFVANRVDALRRLGQDVRVVAVHDHPSGVARYASLLGRVAQAATGGRRPRTVVEAHIAYPTGVFALPLARVLRAPLVLFAHGSDVLRLPDRTPVDQTLCRAVFDRAGLVVANSSYLAGEVRSRLNVDEERIALVPPGIRYGDFSAARRDADGSGQPRNELLFVANLIRRKGLDVLIDALAELKRQGADVPRLRVVGDGEERERLVAQARSAAVEVDFLGALPQEGVVREMAAAEVVAVPSREEALGLAALEAMAAGCVPVVSAIGGLAESVKDGVQGFSCRPEDPADLAVALLRARAAVRDPAQRAALHVAADAEARPHDVDAVTARTLTAFRRLVEAS</sequence>
<name>A0ABV7YS61_9ACTN</name>
<feature type="domain" description="Glycosyltransferase subfamily 4-like N-terminal" evidence="4">
    <location>
        <begin position="62"/>
        <end position="165"/>
    </location>
</feature>
<organism evidence="5 6">
    <name type="scientific">Tenggerimyces flavus</name>
    <dbReference type="NCBI Taxonomy" id="1708749"/>
    <lineage>
        <taxon>Bacteria</taxon>
        <taxon>Bacillati</taxon>
        <taxon>Actinomycetota</taxon>
        <taxon>Actinomycetes</taxon>
        <taxon>Propionibacteriales</taxon>
        <taxon>Nocardioidaceae</taxon>
        <taxon>Tenggerimyces</taxon>
    </lineage>
</organism>
<dbReference type="Proteomes" id="UP001595699">
    <property type="component" value="Unassembled WGS sequence"/>
</dbReference>
<dbReference type="RefSeq" id="WP_205116015.1">
    <property type="nucleotide sequence ID" value="NZ_JAFBCM010000001.1"/>
</dbReference>
<dbReference type="SUPFAM" id="SSF53756">
    <property type="entry name" value="UDP-Glycosyltransferase/glycogen phosphorylase"/>
    <property type="match status" value="1"/>
</dbReference>
<evidence type="ECO:0000313" key="5">
    <source>
        <dbReference type="EMBL" id="MFC3766869.1"/>
    </source>
</evidence>
<dbReference type="Gene3D" id="3.40.50.2000">
    <property type="entry name" value="Glycogen Phosphorylase B"/>
    <property type="match status" value="2"/>
</dbReference>
<reference evidence="6" key="1">
    <citation type="journal article" date="2019" name="Int. J. Syst. Evol. Microbiol.">
        <title>The Global Catalogue of Microorganisms (GCM) 10K type strain sequencing project: providing services to taxonomists for standard genome sequencing and annotation.</title>
        <authorList>
            <consortium name="The Broad Institute Genomics Platform"/>
            <consortium name="The Broad Institute Genome Sequencing Center for Infectious Disease"/>
            <person name="Wu L."/>
            <person name="Ma J."/>
        </authorList>
    </citation>
    <scope>NUCLEOTIDE SEQUENCE [LARGE SCALE GENOMIC DNA]</scope>
    <source>
        <strain evidence="6">CGMCC 4.7241</strain>
    </source>
</reference>
<evidence type="ECO:0000256" key="1">
    <source>
        <dbReference type="ARBA" id="ARBA00022676"/>
    </source>
</evidence>
<dbReference type="PANTHER" id="PTHR45947:SF3">
    <property type="entry name" value="SULFOQUINOVOSYL TRANSFERASE SQD2"/>
    <property type="match status" value="1"/>
</dbReference>
<evidence type="ECO:0000256" key="2">
    <source>
        <dbReference type="ARBA" id="ARBA00022679"/>
    </source>
</evidence>
<evidence type="ECO:0000259" key="3">
    <source>
        <dbReference type="Pfam" id="PF00534"/>
    </source>
</evidence>
<evidence type="ECO:0000313" key="6">
    <source>
        <dbReference type="Proteomes" id="UP001595699"/>
    </source>
</evidence>
<feature type="domain" description="Glycosyl transferase family 1" evidence="3">
    <location>
        <begin position="180"/>
        <end position="321"/>
    </location>
</feature>
<dbReference type="CDD" id="cd03801">
    <property type="entry name" value="GT4_PimA-like"/>
    <property type="match status" value="1"/>
</dbReference>
<dbReference type="InterPro" id="IPR001296">
    <property type="entry name" value="Glyco_trans_1"/>
</dbReference>
<accession>A0ABV7YS61</accession>
<protein>
    <submittedName>
        <fullName evidence="5">Glycosyltransferase family 4 protein</fullName>
        <ecNumber evidence="5">2.4.-.-</ecNumber>
    </submittedName>
</protein>
<proteinExistence type="predicted"/>
<keyword evidence="6" id="KW-1185">Reference proteome</keyword>
<dbReference type="InterPro" id="IPR050194">
    <property type="entry name" value="Glycosyltransferase_grp1"/>
</dbReference>
<dbReference type="Pfam" id="PF00534">
    <property type="entry name" value="Glycos_transf_1"/>
    <property type="match status" value="1"/>
</dbReference>
<dbReference type="EC" id="2.4.-.-" evidence="5"/>
<dbReference type="InterPro" id="IPR028098">
    <property type="entry name" value="Glyco_trans_4-like_N"/>
</dbReference>
<dbReference type="PANTHER" id="PTHR45947">
    <property type="entry name" value="SULFOQUINOVOSYL TRANSFERASE SQD2"/>
    <property type="match status" value="1"/>
</dbReference>
<dbReference type="GO" id="GO:0016757">
    <property type="term" value="F:glycosyltransferase activity"/>
    <property type="evidence" value="ECO:0007669"/>
    <property type="project" value="UniProtKB-KW"/>
</dbReference>
<dbReference type="EMBL" id="JBHRZH010000062">
    <property type="protein sequence ID" value="MFC3766869.1"/>
    <property type="molecule type" value="Genomic_DNA"/>
</dbReference>
<gene>
    <name evidence="5" type="ORF">ACFOUW_39000</name>
</gene>
<keyword evidence="2 5" id="KW-0808">Transferase</keyword>